<protein>
    <submittedName>
        <fullName evidence="2">Uncharacterized protein</fullName>
    </submittedName>
</protein>
<dbReference type="AlphaFoldDB" id="A0A2P2QNK0"/>
<reference evidence="2" key="1">
    <citation type="submission" date="2018-02" db="EMBL/GenBank/DDBJ databases">
        <title>Rhizophora mucronata_Transcriptome.</title>
        <authorList>
            <person name="Meera S.P."/>
            <person name="Sreeshan A."/>
            <person name="Augustine A."/>
        </authorList>
    </citation>
    <scope>NUCLEOTIDE SEQUENCE</scope>
    <source>
        <tissue evidence="2">Leaf</tissue>
    </source>
</reference>
<evidence type="ECO:0000313" key="2">
    <source>
        <dbReference type="EMBL" id="MBX68461.1"/>
    </source>
</evidence>
<feature type="region of interest" description="Disordered" evidence="1">
    <location>
        <begin position="1"/>
        <end position="29"/>
    </location>
</feature>
<accession>A0A2P2QNK0</accession>
<evidence type="ECO:0000256" key="1">
    <source>
        <dbReference type="SAM" id="MobiDB-lite"/>
    </source>
</evidence>
<organism evidence="2">
    <name type="scientific">Rhizophora mucronata</name>
    <name type="common">Asiatic mangrove</name>
    <dbReference type="NCBI Taxonomy" id="61149"/>
    <lineage>
        <taxon>Eukaryota</taxon>
        <taxon>Viridiplantae</taxon>
        <taxon>Streptophyta</taxon>
        <taxon>Embryophyta</taxon>
        <taxon>Tracheophyta</taxon>
        <taxon>Spermatophyta</taxon>
        <taxon>Magnoliopsida</taxon>
        <taxon>eudicotyledons</taxon>
        <taxon>Gunneridae</taxon>
        <taxon>Pentapetalae</taxon>
        <taxon>rosids</taxon>
        <taxon>fabids</taxon>
        <taxon>Malpighiales</taxon>
        <taxon>Rhizophoraceae</taxon>
        <taxon>Rhizophora</taxon>
    </lineage>
</organism>
<proteinExistence type="predicted"/>
<sequence>MQDRKLNDPTTIIKNKPLAQSKTLNTCKG</sequence>
<name>A0A2P2QNK0_RHIMU</name>
<dbReference type="EMBL" id="GGEC01087977">
    <property type="protein sequence ID" value="MBX68461.1"/>
    <property type="molecule type" value="Transcribed_RNA"/>
</dbReference>
<feature type="compositionally biased region" description="Polar residues" evidence="1">
    <location>
        <begin position="8"/>
        <end position="29"/>
    </location>
</feature>